<gene>
    <name evidence="1" type="ORF">RR48_06695</name>
</gene>
<name>A0A194R5P2_PAPMA</name>
<organism evidence="1 2">
    <name type="scientific">Papilio machaon</name>
    <name type="common">Old World swallowtail butterfly</name>
    <dbReference type="NCBI Taxonomy" id="76193"/>
    <lineage>
        <taxon>Eukaryota</taxon>
        <taxon>Metazoa</taxon>
        <taxon>Ecdysozoa</taxon>
        <taxon>Arthropoda</taxon>
        <taxon>Hexapoda</taxon>
        <taxon>Insecta</taxon>
        <taxon>Pterygota</taxon>
        <taxon>Neoptera</taxon>
        <taxon>Endopterygota</taxon>
        <taxon>Lepidoptera</taxon>
        <taxon>Glossata</taxon>
        <taxon>Ditrysia</taxon>
        <taxon>Papilionoidea</taxon>
        <taxon>Papilionidae</taxon>
        <taxon>Papilioninae</taxon>
        <taxon>Papilio</taxon>
    </lineage>
</organism>
<dbReference type="EMBL" id="KQ460761">
    <property type="protein sequence ID" value="KPJ12555.1"/>
    <property type="molecule type" value="Genomic_DNA"/>
</dbReference>
<feature type="non-terminal residue" evidence="1">
    <location>
        <position position="1"/>
    </location>
</feature>
<dbReference type="InParanoid" id="A0A194R5P2"/>
<accession>A0A194R5P2</accession>
<protein>
    <submittedName>
        <fullName evidence="1">Uncharacterized protein</fullName>
    </submittedName>
</protein>
<reference evidence="1 2" key="1">
    <citation type="journal article" date="2015" name="Nat. Commun.">
        <title>Outbred genome sequencing and CRISPR/Cas9 gene editing in butterflies.</title>
        <authorList>
            <person name="Li X."/>
            <person name="Fan D."/>
            <person name="Zhang W."/>
            <person name="Liu G."/>
            <person name="Zhang L."/>
            <person name="Zhao L."/>
            <person name="Fang X."/>
            <person name="Chen L."/>
            <person name="Dong Y."/>
            <person name="Chen Y."/>
            <person name="Ding Y."/>
            <person name="Zhao R."/>
            <person name="Feng M."/>
            <person name="Zhu Y."/>
            <person name="Feng Y."/>
            <person name="Jiang X."/>
            <person name="Zhu D."/>
            <person name="Xiang H."/>
            <person name="Feng X."/>
            <person name="Li S."/>
            <person name="Wang J."/>
            <person name="Zhang G."/>
            <person name="Kronforst M.R."/>
            <person name="Wang W."/>
        </authorList>
    </citation>
    <scope>NUCLEOTIDE SEQUENCE [LARGE SCALE GENOMIC DNA]</scope>
    <source>
        <strain evidence="1">Ya'a_city_454_Pm</strain>
        <tissue evidence="1">Whole body</tissue>
    </source>
</reference>
<keyword evidence="2" id="KW-1185">Reference proteome</keyword>
<evidence type="ECO:0000313" key="2">
    <source>
        <dbReference type="Proteomes" id="UP000053240"/>
    </source>
</evidence>
<dbReference type="Proteomes" id="UP000053240">
    <property type="component" value="Unassembled WGS sequence"/>
</dbReference>
<evidence type="ECO:0000313" key="1">
    <source>
        <dbReference type="EMBL" id="KPJ12555.1"/>
    </source>
</evidence>
<proteinExistence type="predicted"/>
<dbReference type="AlphaFoldDB" id="A0A194R5P2"/>
<sequence length="142" mass="16231">GYPRVKPAIPFVHEDIVRPNNGYSASRHNFFDAPISVLPPSPYKVDSPDPESLWPEGLFVPPLTPPRFGLRRVDAHNLLDPYLLEGSEAVAAVRRADHHGHYFFHDIPHIESLLANQDLRVKNNLKPHRIGSIRHTWPYNRP</sequence>